<dbReference type="Proteomes" id="UP000827284">
    <property type="component" value="Unassembled WGS sequence"/>
</dbReference>
<comment type="similarity">
    <text evidence="2">Belongs to the TMEM97/sigma-2 receptor family.</text>
</comment>
<evidence type="ECO:0000256" key="7">
    <source>
        <dbReference type="PIRNR" id="PIRNR031032"/>
    </source>
</evidence>
<dbReference type="OrthoDB" id="433124at2759"/>
<dbReference type="GO" id="GO:0005789">
    <property type="term" value="C:endoplasmic reticulum membrane"/>
    <property type="evidence" value="ECO:0007669"/>
    <property type="project" value="UniProtKB-SubCell"/>
</dbReference>
<feature type="transmembrane region" description="Helical" evidence="7">
    <location>
        <begin position="20"/>
        <end position="39"/>
    </location>
</feature>
<feature type="domain" description="EXPERA" evidence="8">
    <location>
        <begin position="15"/>
        <end position="160"/>
    </location>
</feature>
<dbReference type="EMBL" id="BQFW01000011">
    <property type="protein sequence ID" value="GJJ75715.1"/>
    <property type="molecule type" value="Genomic_DNA"/>
</dbReference>
<keyword evidence="5 7" id="KW-1133">Transmembrane helix</keyword>
<feature type="transmembrane region" description="Helical" evidence="7">
    <location>
        <begin position="103"/>
        <end position="123"/>
    </location>
</feature>
<dbReference type="AlphaFoldDB" id="A0A9P3LZ97"/>
<evidence type="ECO:0000313" key="9">
    <source>
        <dbReference type="EMBL" id="GJJ75715.1"/>
    </source>
</evidence>
<feature type="transmembrane region" description="Helical" evidence="7">
    <location>
        <begin position="143"/>
        <end position="161"/>
    </location>
</feature>
<dbReference type="PROSITE" id="PS51751">
    <property type="entry name" value="EXPERA"/>
    <property type="match status" value="1"/>
</dbReference>
<dbReference type="PIRSF" id="PIRSF031032">
    <property type="entry name" value="TMP_97_prd"/>
    <property type="match status" value="1"/>
</dbReference>
<evidence type="ECO:0000256" key="2">
    <source>
        <dbReference type="ARBA" id="ARBA00009096"/>
    </source>
</evidence>
<keyword evidence="4 7" id="KW-0256">Endoplasmic reticulum</keyword>
<gene>
    <name evidence="9" type="ORF">EMPS_08073</name>
</gene>
<evidence type="ECO:0000256" key="3">
    <source>
        <dbReference type="ARBA" id="ARBA00022692"/>
    </source>
</evidence>
<comment type="subcellular location">
    <subcellularLocation>
        <location evidence="1">Endoplasmic reticulum membrane</location>
        <topology evidence="1">Multi-pass membrane protein</topology>
    </subcellularLocation>
</comment>
<proteinExistence type="inferred from homology"/>
<organism evidence="9 10">
    <name type="scientific">Entomortierella parvispora</name>
    <dbReference type="NCBI Taxonomy" id="205924"/>
    <lineage>
        <taxon>Eukaryota</taxon>
        <taxon>Fungi</taxon>
        <taxon>Fungi incertae sedis</taxon>
        <taxon>Mucoromycota</taxon>
        <taxon>Mortierellomycotina</taxon>
        <taxon>Mortierellomycetes</taxon>
        <taxon>Mortierellales</taxon>
        <taxon>Mortierellaceae</taxon>
        <taxon>Entomortierella</taxon>
    </lineage>
</organism>
<dbReference type="Pfam" id="PF05241">
    <property type="entry name" value="EBP"/>
    <property type="match status" value="1"/>
</dbReference>
<reference evidence="9" key="1">
    <citation type="submission" date="2021-11" db="EMBL/GenBank/DDBJ databases">
        <authorList>
            <person name="Herlambang A."/>
            <person name="Guo Y."/>
            <person name="Takashima Y."/>
            <person name="Nishizawa T."/>
        </authorList>
    </citation>
    <scope>NUCLEOTIDE SEQUENCE</scope>
    <source>
        <strain evidence="9">E1425</strain>
    </source>
</reference>
<keyword evidence="10" id="KW-1185">Reference proteome</keyword>
<dbReference type="PANTHER" id="PTHR31204">
    <property type="entry name" value="SIGMA INTRACELLULAR RECEPTOR 2"/>
    <property type="match status" value="1"/>
</dbReference>
<keyword evidence="3 7" id="KW-0812">Transmembrane</keyword>
<sequence length="184" mass="21574">MSNSGTRVPLSARPKDMAMFLYFVSHIPTTVLMDVVPLYPSFIQPHIQPLVKFTEYYIENYRDPFMGDKSLIWFKTFLHMEGLVQLPIFIYAAWALYHNRKSVALWICIYSAHVITTVLPCLTTLNLGEDSDFPFLVSDSQKLFLTSLYMPWLLFPLWMLYECFNRVRSFEAVATSDIQHKKQR</sequence>
<evidence type="ECO:0000259" key="8">
    <source>
        <dbReference type="PROSITE" id="PS51751"/>
    </source>
</evidence>
<reference evidence="9" key="2">
    <citation type="journal article" date="2022" name="Microbiol. Resour. Announc.">
        <title>Whole-Genome Sequence of Entomortierella parvispora E1425, a Mucoromycotan Fungus Associated with Burkholderiaceae-Related Endosymbiotic Bacteria.</title>
        <authorList>
            <person name="Herlambang A."/>
            <person name="Guo Y."/>
            <person name="Takashima Y."/>
            <person name="Narisawa K."/>
            <person name="Ohta H."/>
            <person name="Nishizawa T."/>
        </authorList>
    </citation>
    <scope>NUCLEOTIDE SEQUENCE</scope>
    <source>
        <strain evidence="9">E1425</strain>
    </source>
</reference>
<evidence type="ECO:0000256" key="6">
    <source>
        <dbReference type="ARBA" id="ARBA00023136"/>
    </source>
</evidence>
<evidence type="ECO:0000256" key="1">
    <source>
        <dbReference type="ARBA" id="ARBA00004477"/>
    </source>
</evidence>
<name>A0A9P3LZ97_9FUNG</name>
<keyword evidence="6 7" id="KW-0472">Membrane</keyword>
<accession>A0A9P3LZ97</accession>
<comment type="caution">
    <text evidence="9">The sequence shown here is derived from an EMBL/GenBank/DDBJ whole genome shotgun (WGS) entry which is preliminary data.</text>
</comment>
<protein>
    <recommendedName>
        <fullName evidence="7">Efficient mitochondria targeting-associated protein 19</fullName>
    </recommendedName>
</protein>
<evidence type="ECO:0000256" key="5">
    <source>
        <dbReference type="ARBA" id="ARBA00022989"/>
    </source>
</evidence>
<evidence type="ECO:0000313" key="10">
    <source>
        <dbReference type="Proteomes" id="UP000827284"/>
    </source>
</evidence>
<dbReference type="PANTHER" id="PTHR31204:SF1">
    <property type="entry name" value="SIGMA INTRACELLULAR RECEPTOR 2"/>
    <property type="match status" value="1"/>
</dbReference>
<dbReference type="InterPro" id="IPR033118">
    <property type="entry name" value="EXPERA"/>
</dbReference>
<feature type="transmembrane region" description="Helical" evidence="7">
    <location>
        <begin position="72"/>
        <end position="96"/>
    </location>
</feature>
<dbReference type="InterPro" id="IPR051987">
    <property type="entry name" value="Sigma-2_receptor-like"/>
</dbReference>
<evidence type="ECO:0000256" key="4">
    <source>
        <dbReference type="ARBA" id="ARBA00022824"/>
    </source>
</evidence>
<dbReference type="InterPro" id="IPR016964">
    <property type="entry name" value="Sigma2_recept"/>
</dbReference>